<sequence>MPEMVPNPLLPALQEALRTIEPLIHDMQQALANRAKDFHSGRIWTGPVARDFDGELDRHSGHVRYAGETILNDLRLQITRTADMVTEQEAMRLIRRYDL</sequence>
<comment type="caution">
    <text evidence="1">The sequence shown here is derived from an EMBL/GenBank/DDBJ whole genome shotgun (WGS) entry which is preliminary data.</text>
</comment>
<proteinExistence type="predicted"/>
<protein>
    <recommendedName>
        <fullName evidence="3">WXG100 family type VII secretion target</fullName>
    </recommendedName>
</protein>
<dbReference type="EMBL" id="BAABDQ010000014">
    <property type="protein sequence ID" value="GAA3572783.1"/>
    <property type="molecule type" value="Genomic_DNA"/>
</dbReference>
<evidence type="ECO:0008006" key="3">
    <source>
        <dbReference type="Google" id="ProtNLM"/>
    </source>
</evidence>
<dbReference type="RefSeq" id="WP_345567210.1">
    <property type="nucleotide sequence ID" value="NZ_BAABDQ010000014.1"/>
</dbReference>
<accession>A0ABP6XW29</accession>
<name>A0ABP6XW29_9ACTN</name>
<evidence type="ECO:0000313" key="2">
    <source>
        <dbReference type="Proteomes" id="UP001500630"/>
    </source>
</evidence>
<organism evidence="1 2">
    <name type="scientific">Nonomuraea rosea</name>
    <dbReference type="NCBI Taxonomy" id="638574"/>
    <lineage>
        <taxon>Bacteria</taxon>
        <taxon>Bacillati</taxon>
        <taxon>Actinomycetota</taxon>
        <taxon>Actinomycetes</taxon>
        <taxon>Streptosporangiales</taxon>
        <taxon>Streptosporangiaceae</taxon>
        <taxon>Nonomuraea</taxon>
    </lineage>
</organism>
<gene>
    <name evidence="1" type="ORF">GCM10022419_062130</name>
</gene>
<evidence type="ECO:0000313" key="1">
    <source>
        <dbReference type="EMBL" id="GAA3572783.1"/>
    </source>
</evidence>
<keyword evidence="2" id="KW-1185">Reference proteome</keyword>
<dbReference type="Proteomes" id="UP001500630">
    <property type="component" value="Unassembled WGS sequence"/>
</dbReference>
<reference evidence="2" key="1">
    <citation type="journal article" date="2019" name="Int. J. Syst. Evol. Microbiol.">
        <title>The Global Catalogue of Microorganisms (GCM) 10K type strain sequencing project: providing services to taxonomists for standard genome sequencing and annotation.</title>
        <authorList>
            <consortium name="The Broad Institute Genomics Platform"/>
            <consortium name="The Broad Institute Genome Sequencing Center for Infectious Disease"/>
            <person name="Wu L."/>
            <person name="Ma J."/>
        </authorList>
    </citation>
    <scope>NUCLEOTIDE SEQUENCE [LARGE SCALE GENOMIC DNA]</scope>
    <source>
        <strain evidence="2">JCM 17326</strain>
    </source>
</reference>